<feature type="region of interest" description="Disordered" evidence="4">
    <location>
        <begin position="526"/>
        <end position="547"/>
    </location>
</feature>
<evidence type="ECO:0000259" key="5">
    <source>
        <dbReference type="Pfam" id="PF23092"/>
    </source>
</evidence>
<feature type="domain" description="CortBP2/NAV1-like AAA+ ATPase lid" evidence="6">
    <location>
        <begin position="1173"/>
        <end position="1281"/>
    </location>
</feature>
<feature type="region of interest" description="Disordered" evidence="4">
    <location>
        <begin position="283"/>
        <end position="321"/>
    </location>
</feature>
<evidence type="ECO:0000313" key="7">
    <source>
        <dbReference type="EMBL" id="CAJ0572341.1"/>
    </source>
</evidence>
<dbReference type="PANTHER" id="PTHR12784">
    <property type="entry name" value="STEERIN"/>
    <property type="match status" value="1"/>
</dbReference>
<evidence type="ECO:0000256" key="1">
    <source>
        <dbReference type="ARBA" id="ARBA00006255"/>
    </source>
</evidence>
<keyword evidence="8" id="KW-1185">Reference proteome</keyword>
<feature type="domain" description="Neuron navigator 1-like ubiquitin-like" evidence="5">
    <location>
        <begin position="891"/>
        <end position="990"/>
    </location>
</feature>
<feature type="region of interest" description="Disordered" evidence="4">
    <location>
        <begin position="691"/>
        <end position="737"/>
    </location>
</feature>
<proteinExistence type="inferred from homology"/>
<dbReference type="Pfam" id="PF23092">
    <property type="entry name" value="Ubiquitin_6"/>
    <property type="match status" value="1"/>
</dbReference>
<dbReference type="InterPro" id="IPR027417">
    <property type="entry name" value="P-loop_NTPase"/>
</dbReference>
<reference evidence="7" key="1">
    <citation type="submission" date="2023-06" db="EMBL/GenBank/DDBJ databases">
        <authorList>
            <person name="Delattre M."/>
        </authorList>
    </citation>
    <scope>NUCLEOTIDE SEQUENCE</scope>
    <source>
        <strain evidence="7">AF72</strain>
    </source>
</reference>
<dbReference type="Pfam" id="PF25408">
    <property type="entry name" value="AAA_lid_NAV1"/>
    <property type="match status" value="1"/>
</dbReference>
<dbReference type="SUPFAM" id="SSF52540">
    <property type="entry name" value="P-loop containing nucleoside triphosphate hydrolases"/>
    <property type="match status" value="1"/>
</dbReference>
<feature type="compositionally biased region" description="Low complexity" evidence="4">
    <location>
        <begin position="92"/>
        <end position="112"/>
    </location>
</feature>
<dbReference type="InterPro" id="IPR057568">
    <property type="entry name" value="CortBP2_NAV1-like_AAA_lid"/>
</dbReference>
<comment type="caution">
    <text evidence="7">The sequence shown here is derived from an EMBL/GenBank/DDBJ whole genome shotgun (WGS) entry which is preliminary data.</text>
</comment>
<evidence type="ECO:0008006" key="9">
    <source>
        <dbReference type="Google" id="ProtNLM"/>
    </source>
</evidence>
<feature type="region of interest" description="Disordered" evidence="4">
    <location>
        <begin position="1"/>
        <end position="253"/>
    </location>
</feature>
<comment type="similarity">
    <text evidence="1">Belongs to the Nav/unc-53 family.</text>
</comment>
<evidence type="ECO:0000256" key="3">
    <source>
        <dbReference type="SAM" id="Coils"/>
    </source>
</evidence>
<accession>A0AA36CNG9</accession>
<name>A0AA36CNG9_9BILA</name>
<gene>
    <name evidence="7" type="ORF">MSPICULIGERA_LOCUS10729</name>
</gene>
<evidence type="ECO:0000256" key="2">
    <source>
        <dbReference type="ARBA" id="ARBA00023054"/>
    </source>
</evidence>
<feature type="coiled-coil region" evidence="3">
    <location>
        <begin position="812"/>
        <end position="839"/>
    </location>
</feature>
<evidence type="ECO:0000256" key="4">
    <source>
        <dbReference type="SAM" id="MobiDB-lite"/>
    </source>
</evidence>
<dbReference type="PANTHER" id="PTHR12784:SF28">
    <property type="entry name" value="PROTEIN SICKIE"/>
    <property type="match status" value="1"/>
</dbReference>
<dbReference type="GO" id="GO:0022008">
    <property type="term" value="P:neurogenesis"/>
    <property type="evidence" value="ECO:0007669"/>
    <property type="project" value="InterPro"/>
</dbReference>
<keyword evidence="2 3" id="KW-0175">Coiled coil</keyword>
<feature type="compositionally biased region" description="Basic and acidic residues" evidence="4">
    <location>
        <begin position="53"/>
        <end position="65"/>
    </location>
</feature>
<dbReference type="InterPro" id="IPR057126">
    <property type="entry name" value="NAV1-like_ubiquitin-like"/>
</dbReference>
<evidence type="ECO:0000313" key="8">
    <source>
        <dbReference type="Proteomes" id="UP001177023"/>
    </source>
</evidence>
<feature type="region of interest" description="Disordered" evidence="4">
    <location>
        <begin position="577"/>
        <end position="612"/>
    </location>
</feature>
<dbReference type="Gene3D" id="3.40.50.300">
    <property type="entry name" value="P-loop containing nucleotide triphosphate hydrolases"/>
    <property type="match status" value="1"/>
</dbReference>
<protein>
    <recommendedName>
        <fullName evidence="9">AAA+ ATPase domain-containing protein</fullName>
    </recommendedName>
</protein>
<feature type="compositionally biased region" description="Basic and acidic residues" evidence="4">
    <location>
        <begin position="121"/>
        <end position="136"/>
    </location>
</feature>
<dbReference type="EMBL" id="CATQJA010002596">
    <property type="protein sequence ID" value="CAJ0572341.1"/>
    <property type="molecule type" value="Genomic_DNA"/>
</dbReference>
<feature type="compositionally biased region" description="Polar residues" evidence="4">
    <location>
        <begin position="602"/>
        <end position="612"/>
    </location>
</feature>
<feature type="compositionally biased region" description="Low complexity" evidence="4">
    <location>
        <begin position="711"/>
        <end position="737"/>
    </location>
</feature>
<evidence type="ECO:0000259" key="6">
    <source>
        <dbReference type="Pfam" id="PF25408"/>
    </source>
</evidence>
<feature type="compositionally biased region" description="Basic and acidic residues" evidence="4">
    <location>
        <begin position="695"/>
        <end position="710"/>
    </location>
</feature>
<feature type="non-terminal residue" evidence="7">
    <location>
        <position position="1319"/>
    </location>
</feature>
<dbReference type="InterPro" id="IPR039041">
    <property type="entry name" value="Nav/unc-53"/>
</dbReference>
<feature type="compositionally biased region" description="Basic and acidic residues" evidence="4">
    <location>
        <begin position="73"/>
        <end position="82"/>
    </location>
</feature>
<dbReference type="Proteomes" id="UP001177023">
    <property type="component" value="Unassembled WGS sequence"/>
</dbReference>
<organism evidence="7 8">
    <name type="scientific">Mesorhabditis spiculigera</name>
    <dbReference type="NCBI Taxonomy" id="96644"/>
    <lineage>
        <taxon>Eukaryota</taxon>
        <taxon>Metazoa</taxon>
        <taxon>Ecdysozoa</taxon>
        <taxon>Nematoda</taxon>
        <taxon>Chromadorea</taxon>
        <taxon>Rhabditida</taxon>
        <taxon>Rhabditina</taxon>
        <taxon>Rhabditomorpha</taxon>
        <taxon>Rhabditoidea</taxon>
        <taxon>Rhabditidae</taxon>
        <taxon>Mesorhabditinae</taxon>
        <taxon>Mesorhabditis</taxon>
    </lineage>
</organism>
<sequence>MLKLKLFSRDKEKQSPKSSPSLNRKAEPVASPKTEAKLKQPTGLKPPTRIITPKKEVPIPIKQREPSQQPVTPEKRCSKSSEEDSAYAGFGSTSPTSSTSPSSSMSLQSGPTQVSATTSQELHDTPNDDQHEKEKPTLAVRGISAPKGQVKPIQNEVPSPVREPSTQSAPVLVRQKSLQSPTVGVVSPMLATRKHQPQAIDPIPSTILQENAEKKKPPVPVRGDSQLEGPILTKANPASPQPEKPRSPPSYEKLVTQGKVVPGRGIAGPSPSDDSLDSISTTIRAVRPPPGSSSRALAREGGGGRPGSSKEPENPASIPEGGIAIYAKMQARWRECRERVNGYYQDSFEDSSSVSSGISENFEDISTDDVSASSLSDHAMTAVTAAYGKLGDYGHFVRSSGKGGIRSSSSAVGERRLHHDQNSIQQLLQQCKTSQRGAACQPQFQQYNTISGVPHLSLSPDGETLSVQARASLRISQKRQDRQGILSNGYHSLDRKYHLGDIYDKGYREGSPHGISHLDQRAAMALVSPRRHPQDQSSHNRHSVSDGHRSTNFIHLILTAKIGCQIGTFEPEISASTPIRRLTAQGSPSHRGLDKNSGDFRGSTNSVASSTAYGSLSERYEAELRKLNRELEGYRQTVNKLAKKHEDYGVMADTVDQRLSHMAQKMEKAQLKPDEVSKLRKEIDQVRSLSARLASEAKKEGAGELLRHPSMESLASHRSSMSSSSKSSKTDKSSLNSFGTKAKKSWIRSSFTKAFTRKKGKNFEDGSPMHQLHPICASNQNLETAGSAAAVIDLKKQLDDKDHVLTDFRLDALDMEREVDVLRETVSRLKNENKQLRADMTRILYTGRSHNSSHSSLMTADDEHLIYEVPPSDRSASGSSKRSSGCGNVSKVVVNVDLSGSIPAAVCPEHEITIGYLGLPDHNQGWEAVDGQIYTMFDDYITRVDPERTLGLSGHDSVIGYSIGKFSREKGAKESSTRPSEIVTSSSTVRLFLRGACQHSVDSLVLESLFPRAMLDQLVKYVVQQRRLVLSGATGLGKSNLARQLCSYLSIRAGKTPDSVVDIRVPEEGKDKLVQAEKDLETALRGQQDAVVLLDNIPKSRISFVSSVFDSLNVPADQGPFIICTINRACQLSEMQMQLQHGFKIFLLTNKMDGVSGFMGRFLRRKSIETEFRQGRPLSPEMAGIVAFFPLVLAAVNDFIERSNSVDMTVGPRLFLQCPLDVDESRAWFVRLWNESLVPYMVKVYREGVKILGRSGTFDDPLDTVSEAWPWAHGPPAEQLLQRLPIKEALAQPMARQAFSPLDALLKLQSRPSMLHENL</sequence>
<feature type="coiled-coil region" evidence="3">
    <location>
        <begin position="617"/>
        <end position="644"/>
    </location>
</feature>